<dbReference type="GO" id="GO:0102193">
    <property type="term" value="F:protein-ribulosamine 3-kinase activity"/>
    <property type="evidence" value="ECO:0007669"/>
    <property type="project" value="UniProtKB-EC"/>
</dbReference>
<proteinExistence type="predicted"/>
<dbReference type="EC" id="2.7.1.172" evidence="1"/>
<dbReference type="Gene3D" id="3.90.1200.10">
    <property type="match status" value="1"/>
</dbReference>
<evidence type="ECO:0000256" key="2">
    <source>
        <dbReference type="ARBA" id="ARBA00048655"/>
    </source>
</evidence>
<dbReference type="InterPro" id="IPR016477">
    <property type="entry name" value="Fructo-/Ketosamine-3-kinase"/>
</dbReference>
<comment type="caution">
    <text evidence="3">The sequence shown here is derived from an EMBL/GenBank/DDBJ whole genome shotgun (WGS) entry which is preliminary data.</text>
</comment>
<comment type="catalytic activity">
    <reaction evidence="2">
        <text>N(6)-D-ribulosyl-L-lysyl-[protein] + ATP = N(6)-(3-O-phospho-D-ribulosyl)-L-lysyl-[protein] + ADP + H(+)</text>
        <dbReference type="Rhea" id="RHEA:48432"/>
        <dbReference type="Rhea" id="RHEA-COMP:12103"/>
        <dbReference type="Rhea" id="RHEA-COMP:12104"/>
        <dbReference type="ChEBI" id="CHEBI:15378"/>
        <dbReference type="ChEBI" id="CHEBI:30616"/>
        <dbReference type="ChEBI" id="CHEBI:90418"/>
        <dbReference type="ChEBI" id="CHEBI:90420"/>
        <dbReference type="ChEBI" id="CHEBI:456216"/>
        <dbReference type="EC" id="2.7.1.172"/>
    </reaction>
    <physiologicalReaction direction="left-to-right" evidence="2">
        <dbReference type="Rhea" id="RHEA:48433"/>
    </physiologicalReaction>
</comment>
<evidence type="ECO:0000256" key="1">
    <source>
        <dbReference type="ARBA" id="ARBA00011961"/>
    </source>
</evidence>
<dbReference type="SUPFAM" id="SSF56112">
    <property type="entry name" value="Protein kinase-like (PK-like)"/>
    <property type="match status" value="1"/>
</dbReference>
<name>A0A439D1F3_9PEZI</name>
<dbReference type="PANTHER" id="PTHR12149">
    <property type="entry name" value="FRUCTOSAMINE 3 KINASE-RELATED PROTEIN"/>
    <property type="match status" value="1"/>
</dbReference>
<keyword evidence="4" id="KW-1185">Reference proteome</keyword>
<dbReference type="Proteomes" id="UP000286045">
    <property type="component" value="Unassembled WGS sequence"/>
</dbReference>
<evidence type="ECO:0000313" key="3">
    <source>
        <dbReference type="EMBL" id="RWA08279.1"/>
    </source>
</evidence>
<dbReference type="Pfam" id="PF03881">
    <property type="entry name" value="Fructosamin_kin"/>
    <property type="match status" value="1"/>
</dbReference>
<organism evidence="3 4">
    <name type="scientific">Xylaria grammica</name>
    <dbReference type="NCBI Taxonomy" id="363999"/>
    <lineage>
        <taxon>Eukaryota</taxon>
        <taxon>Fungi</taxon>
        <taxon>Dikarya</taxon>
        <taxon>Ascomycota</taxon>
        <taxon>Pezizomycotina</taxon>
        <taxon>Sordariomycetes</taxon>
        <taxon>Xylariomycetidae</taxon>
        <taxon>Xylariales</taxon>
        <taxon>Xylariaceae</taxon>
        <taxon>Xylaria</taxon>
    </lineage>
</organism>
<dbReference type="EMBL" id="RYZI01000209">
    <property type="protein sequence ID" value="RWA08279.1"/>
    <property type="molecule type" value="Genomic_DNA"/>
</dbReference>
<evidence type="ECO:0000313" key="4">
    <source>
        <dbReference type="Proteomes" id="UP000286045"/>
    </source>
</evidence>
<accession>A0A439D1F3</accession>
<gene>
    <name evidence="3" type="ORF">EKO27_g6833</name>
</gene>
<dbReference type="PANTHER" id="PTHR12149:SF8">
    <property type="entry name" value="PROTEIN-RIBULOSAMINE 3-KINASE"/>
    <property type="match status" value="1"/>
</dbReference>
<sequence>MPSIVPMPYSAGKCLDNKGCFFLSEFVPIVHRAPNAVQLGEQIARLHRDSLSPTGKFGFSTTPYDGKLPLVVNWDSSWASFYSKLLYGVYLLDSRFNDKWQELDDAMVIALAEVIPRLLKPLEEGGRTIKPCLIHGDLWEDNIGTDLRTGGIFIFDCCAYYAHHEMGVAMWRVKHHKMNAPEYREEYFKNYPPDEPVAECDDRNRLYSIKENLMYSALKPGHIAREEALADMEYLICKYTDAIE</sequence>
<dbReference type="AlphaFoldDB" id="A0A439D1F3"/>
<dbReference type="InterPro" id="IPR011009">
    <property type="entry name" value="Kinase-like_dom_sf"/>
</dbReference>
<protein>
    <recommendedName>
        <fullName evidence="1">protein-ribulosamine 3-kinase</fullName>
        <ecNumber evidence="1">2.7.1.172</ecNumber>
    </recommendedName>
</protein>
<reference evidence="3 4" key="1">
    <citation type="submission" date="2018-12" db="EMBL/GenBank/DDBJ databases">
        <title>Draft genome sequence of Xylaria grammica IHI A82.</title>
        <authorList>
            <person name="Buettner E."/>
            <person name="Kellner H."/>
        </authorList>
    </citation>
    <scope>NUCLEOTIDE SEQUENCE [LARGE SCALE GENOMIC DNA]</scope>
    <source>
        <strain evidence="3 4">IHI A82</strain>
    </source>
</reference>